<dbReference type="EMBL" id="JAYMYR010000008">
    <property type="protein sequence ID" value="KAK7346483.1"/>
    <property type="molecule type" value="Genomic_DNA"/>
</dbReference>
<proteinExistence type="predicted"/>
<dbReference type="Proteomes" id="UP001374584">
    <property type="component" value="Unassembled WGS sequence"/>
</dbReference>
<reference evidence="1 2" key="1">
    <citation type="submission" date="2024-01" db="EMBL/GenBank/DDBJ databases">
        <title>The genomes of 5 underutilized Papilionoideae crops provide insights into root nodulation and disease resistanc.</title>
        <authorList>
            <person name="Jiang F."/>
        </authorList>
    </citation>
    <scope>NUCLEOTIDE SEQUENCE [LARGE SCALE GENOMIC DNA]</scope>
    <source>
        <strain evidence="1">JINMINGXINNONG_FW02</strain>
        <tissue evidence="1">Leaves</tissue>
    </source>
</reference>
<evidence type="ECO:0000313" key="1">
    <source>
        <dbReference type="EMBL" id="KAK7346483.1"/>
    </source>
</evidence>
<accession>A0AAN9M6Q4</accession>
<sequence>MLDSVLTSSQMLKFLQHFANLCRQRKHQWDDMKLEILSYAMEAKYISVELLPIQSRFKVQHGFPILNKSLKPTLQATRKTK</sequence>
<comment type="caution">
    <text evidence="1">The sequence shown here is derived from an EMBL/GenBank/DDBJ whole genome shotgun (WGS) entry which is preliminary data.</text>
</comment>
<keyword evidence="2" id="KW-1185">Reference proteome</keyword>
<organism evidence="1 2">
    <name type="scientific">Phaseolus coccineus</name>
    <name type="common">Scarlet runner bean</name>
    <name type="synonym">Phaseolus multiflorus</name>
    <dbReference type="NCBI Taxonomy" id="3886"/>
    <lineage>
        <taxon>Eukaryota</taxon>
        <taxon>Viridiplantae</taxon>
        <taxon>Streptophyta</taxon>
        <taxon>Embryophyta</taxon>
        <taxon>Tracheophyta</taxon>
        <taxon>Spermatophyta</taxon>
        <taxon>Magnoliopsida</taxon>
        <taxon>eudicotyledons</taxon>
        <taxon>Gunneridae</taxon>
        <taxon>Pentapetalae</taxon>
        <taxon>rosids</taxon>
        <taxon>fabids</taxon>
        <taxon>Fabales</taxon>
        <taxon>Fabaceae</taxon>
        <taxon>Papilionoideae</taxon>
        <taxon>50 kb inversion clade</taxon>
        <taxon>NPAAA clade</taxon>
        <taxon>indigoferoid/millettioid clade</taxon>
        <taxon>Phaseoleae</taxon>
        <taxon>Phaseolus</taxon>
    </lineage>
</organism>
<protein>
    <submittedName>
        <fullName evidence="1">Uncharacterized protein</fullName>
    </submittedName>
</protein>
<name>A0AAN9M6Q4_PHACN</name>
<dbReference type="AlphaFoldDB" id="A0AAN9M6Q4"/>
<evidence type="ECO:0000313" key="2">
    <source>
        <dbReference type="Proteomes" id="UP001374584"/>
    </source>
</evidence>
<gene>
    <name evidence="1" type="ORF">VNO80_21003</name>
</gene>